<sequence length="1162" mass="122550">MEDTKGSVKVSPKAMNGLNGHAQLLNGHATTPRRRTTPKPRPGLLSWAFGVVARLLTWYSILTILFRCPATLDECTEDSPRICKPYFQLKHTVSPHVEPYYDAYAAPYVELARPYYEKVDEKVLTPTWSYATKYGAPRLVQAQTFGQERWAKDIQPQLTKYQALAKAKYDESLAPHVDQVSSAVAPYYDMAKTNTLQTYNDLLLPSYFFVQPYVHQGYKTASTFTTETAVPSVAWAWNKTYFFLDGTVLPQLRFLYVENVEPQLQKIGQRIGRYNGNNTHKTVEAFTSTAAKVASSFTKPTSSVSSASATPAASSALTSSSLEPSSSVAAPPSTEEVSAPTESAKVKIGGDEVPAPEASADESEDRRVVRETVAEDLKAWQAKYSKAADEGAAEIAERIDEISKRMIEQQASTTGKSLLKQLEEIIATALTSLKGDITDIIRRVKSDSEPAENAQEHITAAVRRAGLEIRDKSQNVRSWRDDYEKEIQATITNVAENHFKILDSIRDLALQKIGMKWAWMDGVTYKDWAQYHLLKERFDEWQVDLKNLITNHPGLEAAQNEGHVIENQAMELAQSAAKELATLKQVAAWKLVSKDDSDEFDSEITRLAAEEAKNAAAAEAAASEAEEPSEGAPESSASTESEAFSVAPESSEVDVPGVASSVVLEETPVLVDNTPEATEAAEPGTAHVPVDEVAGPVEADVAPVDEPEVPAATTSVKSAFMGAAAQSVPSRQPILDDDTFGAAESAISAIQSDIPATISSAASSAYSAAMAGAAERYSQALSVVSVQVSGTPKPVHEQMLASISSAYGNAVAAASSQLDAALGAAQHGLFATTTTNALPTVPTLVDWAHVESIAAQRLNEGRSWAEQQYEGAKVAIGLATATPTDISGTASSMASAAGESLSSATAAAGENVEKLLQNAQYNYYAGLGVAQVRYSEFLAAASSALSSMTATPTPTDFAGTVSSVASVASESAASAASVVGENVSAAASAVEENASSVAAAGYDNVAAGYDNAAAAAGSAGTFALESWNAMLEQLSNQIYGAPTPTPWYESFCSAAGDYAASATEAIGGGAGTVTSAAGTYAAVASDEASKQYVVVSSIVSELLVGKEPTFSESVYSRLAGAYSGAAGSVNSLASAASETVASVATGVTEEAKKATQHVKDEL</sequence>
<keyword evidence="2" id="KW-1133">Transmembrane helix</keyword>
<dbReference type="OrthoDB" id="3260408at2759"/>
<name>A0A194VNI2_CYTMA</name>
<dbReference type="SMR" id="A0A194VNI2"/>
<proteinExistence type="predicted"/>
<keyword evidence="2" id="KW-0472">Membrane</keyword>
<keyword evidence="4" id="KW-1185">Reference proteome</keyword>
<keyword evidence="2" id="KW-0812">Transmembrane</keyword>
<reference evidence="3" key="1">
    <citation type="submission" date="2014-12" db="EMBL/GenBank/DDBJ databases">
        <title>Genome Sequence of Valsa Canker Pathogens Uncovers a Specific Adaption of Colonization on Woody Bark.</title>
        <authorList>
            <person name="Yin Z."/>
            <person name="Liu H."/>
            <person name="Gao X."/>
            <person name="Li Z."/>
            <person name="Song N."/>
            <person name="Ke X."/>
            <person name="Dai Q."/>
            <person name="Wu Y."/>
            <person name="Sun Y."/>
            <person name="Xu J.-R."/>
            <person name="Kang Z.K."/>
            <person name="Wang L."/>
            <person name="Huang L."/>
        </authorList>
    </citation>
    <scope>NUCLEOTIDE SEQUENCE [LARGE SCALE GENOMIC DNA]</scope>
    <source>
        <strain evidence="3">03-8</strain>
    </source>
</reference>
<dbReference type="AlphaFoldDB" id="A0A194VNI2"/>
<feature type="compositionally biased region" description="Low complexity" evidence="1">
    <location>
        <begin position="316"/>
        <end position="334"/>
    </location>
</feature>
<feature type="transmembrane region" description="Helical" evidence="2">
    <location>
        <begin position="44"/>
        <end position="66"/>
    </location>
</feature>
<feature type="compositionally biased region" description="Low complexity" evidence="1">
    <location>
        <begin position="630"/>
        <end position="647"/>
    </location>
</feature>
<protein>
    <recommendedName>
        <fullName evidence="5">Transcription factor hoxa13</fullName>
    </recommendedName>
</protein>
<feature type="region of interest" description="Disordered" evidence="1">
    <location>
        <begin position="615"/>
        <end position="652"/>
    </location>
</feature>
<dbReference type="PANTHER" id="PTHR23242">
    <property type="entry name" value="TRANSCRIPTION FACTOR HOXA13"/>
    <property type="match status" value="1"/>
</dbReference>
<evidence type="ECO:0000313" key="4">
    <source>
        <dbReference type="Proteomes" id="UP000078559"/>
    </source>
</evidence>
<feature type="region of interest" description="Disordered" evidence="1">
    <location>
        <begin position="316"/>
        <end position="367"/>
    </location>
</feature>
<evidence type="ECO:0008006" key="5">
    <source>
        <dbReference type="Google" id="ProtNLM"/>
    </source>
</evidence>
<evidence type="ECO:0000256" key="2">
    <source>
        <dbReference type="SAM" id="Phobius"/>
    </source>
</evidence>
<evidence type="ECO:0000256" key="1">
    <source>
        <dbReference type="SAM" id="MobiDB-lite"/>
    </source>
</evidence>
<gene>
    <name evidence="3" type="ORF">VM1G_00135</name>
</gene>
<dbReference type="Proteomes" id="UP000078559">
    <property type="component" value="Chromosome 1"/>
</dbReference>
<dbReference type="EMBL" id="CM003098">
    <property type="protein sequence ID" value="KUI65528.1"/>
    <property type="molecule type" value="Genomic_DNA"/>
</dbReference>
<evidence type="ECO:0000313" key="3">
    <source>
        <dbReference type="EMBL" id="KUI65528.1"/>
    </source>
</evidence>
<organism evidence="3 4">
    <name type="scientific">Cytospora mali</name>
    <name type="common">Apple Valsa canker fungus</name>
    <name type="synonym">Valsa mali</name>
    <dbReference type="NCBI Taxonomy" id="578113"/>
    <lineage>
        <taxon>Eukaryota</taxon>
        <taxon>Fungi</taxon>
        <taxon>Dikarya</taxon>
        <taxon>Ascomycota</taxon>
        <taxon>Pezizomycotina</taxon>
        <taxon>Sordariomycetes</taxon>
        <taxon>Sordariomycetidae</taxon>
        <taxon>Diaporthales</taxon>
        <taxon>Cytosporaceae</taxon>
        <taxon>Cytospora</taxon>
    </lineage>
</organism>
<dbReference type="PANTHER" id="PTHR23242:SF9">
    <property type="entry name" value="TRANSCRIPTION FACTOR HOXA13"/>
    <property type="match status" value="1"/>
</dbReference>
<accession>A0A194VNI2</accession>